<proteinExistence type="predicted"/>
<dbReference type="Proteomes" id="UP000237319">
    <property type="component" value="Unassembled WGS sequence"/>
</dbReference>
<dbReference type="AlphaFoldDB" id="A0A2S5CZT9"/>
<sequence length="354" mass="41178">MFFLTRERQEVFNAAQVYPFEEAFDAEFENHLYEHLSLYVGVLPKKFQQEIIERTLFRNNTLMEEFEEWCNVTIEQFTTKSHAIYDKRKALVECFNPSAQTVFSQSFHDGEILNAAQRGTNFTLLLDMSGGFTVESIVQLVFQNAQTEGHLEGYYVYDELIKIEDRFALRVLSSFGSPYAEWTISFTDVTAKYLYRPAVYIEPGEIATWDDYVIALNQDDKYYIVKDMYFVEIDLANLSQKDNGIYAGGELLGDTFEEARERIYCATYENPYAHFSEPIPTDELSLAMFDLDQNIRVRAFNTIFALGEEVAYIVNDTLRKVESADENMYFGIMASHFDQLGCLEDDVKLKWLRE</sequence>
<protein>
    <recommendedName>
        <fullName evidence="3">Group-specific protein</fullName>
    </recommendedName>
</protein>
<keyword evidence="2" id="KW-1185">Reference proteome</keyword>
<evidence type="ECO:0000313" key="1">
    <source>
        <dbReference type="EMBL" id="POZ56340.1"/>
    </source>
</evidence>
<dbReference type="InterPro" id="IPR025144">
    <property type="entry name" value="DUF4085"/>
</dbReference>
<comment type="caution">
    <text evidence="1">The sequence shown here is derived from an EMBL/GenBank/DDBJ whole genome shotgun (WGS) entry which is preliminary data.</text>
</comment>
<reference evidence="1 2" key="1">
    <citation type="submission" date="2017-11" db="EMBL/GenBank/DDBJ databases">
        <title>Genome sequence of Lysinibacillus sphaericus, a lignin-degrading bacteria isolated from municipal solid waste soil.</title>
        <authorList>
            <person name="Persinoti G.F."/>
            <person name="Paixao D.A."/>
            <person name="Bugg T.D."/>
            <person name="Squina F.M."/>
        </authorList>
    </citation>
    <scope>NUCLEOTIDE SEQUENCE [LARGE SCALE GENOMIC DNA]</scope>
    <source>
        <strain evidence="1 2">A1</strain>
    </source>
</reference>
<name>A0A2S5CZT9_LYSSH</name>
<dbReference type="Pfam" id="PF13315">
    <property type="entry name" value="DUF4085"/>
    <property type="match status" value="1"/>
</dbReference>
<dbReference type="EMBL" id="PGLV01000001">
    <property type="protein sequence ID" value="POZ56340.1"/>
    <property type="molecule type" value="Genomic_DNA"/>
</dbReference>
<evidence type="ECO:0000313" key="2">
    <source>
        <dbReference type="Proteomes" id="UP000237319"/>
    </source>
</evidence>
<evidence type="ECO:0008006" key="3">
    <source>
        <dbReference type="Google" id="ProtNLM"/>
    </source>
</evidence>
<gene>
    <name evidence="1" type="ORF">LYSIN_01123</name>
</gene>
<organism evidence="1 2">
    <name type="scientific">Lysinibacillus sphaericus</name>
    <name type="common">Bacillus sphaericus</name>
    <dbReference type="NCBI Taxonomy" id="1421"/>
    <lineage>
        <taxon>Bacteria</taxon>
        <taxon>Bacillati</taxon>
        <taxon>Bacillota</taxon>
        <taxon>Bacilli</taxon>
        <taxon>Bacillales</taxon>
        <taxon>Bacillaceae</taxon>
        <taxon>Lysinibacillus</taxon>
    </lineage>
</organism>
<accession>A0A2S5CZT9</accession>